<accession>A0ABZ3HAS4</accession>
<evidence type="ECO:0000313" key="2">
    <source>
        <dbReference type="Proteomes" id="UP001447842"/>
    </source>
</evidence>
<keyword evidence="2" id="KW-1185">Reference proteome</keyword>
<name>A0ABZ3HAS4_9BACT</name>
<evidence type="ECO:0000313" key="1">
    <source>
        <dbReference type="EMBL" id="XAU15630.1"/>
    </source>
</evidence>
<dbReference type="EMBL" id="CP147920">
    <property type="protein sequence ID" value="XAU15630.1"/>
    <property type="molecule type" value="Genomic_DNA"/>
</dbReference>
<dbReference type="RefSeq" id="WP_345973041.1">
    <property type="nucleotide sequence ID" value="NZ_CP147920.1"/>
</dbReference>
<proteinExistence type="predicted"/>
<reference evidence="1 2" key="1">
    <citation type="submission" date="2024-03" db="EMBL/GenBank/DDBJ databases">
        <title>Sulfurimonas sp. HSL3-1.</title>
        <authorList>
            <person name="Wang S."/>
        </authorList>
    </citation>
    <scope>NUCLEOTIDE SEQUENCE [LARGE SCALE GENOMIC DNA]</scope>
    <source>
        <strain evidence="1 2">HSL3-1</strain>
    </source>
</reference>
<gene>
    <name evidence="1" type="ORF">WCY31_02770</name>
</gene>
<dbReference type="Proteomes" id="UP001447842">
    <property type="component" value="Chromosome"/>
</dbReference>
<organism evidence="1 2">
    <name type="scientific">Sulfurimonas diazotrophicus</name>
    <dbReference type="NCBI Taxonomy" id="3131939"/>
    <lineage>
        <taxon>Bacteria</taxon>
        <taxon>Pseudomonadati</taxon>
        <taxon>Campylobacterota</taxon>
        <taxon>Epsilonproteobacteria</taxon>
        <taxon>Campylobacterales</taxon>
        <taxon>Sulfurimonadaceae</taxon>
        <taxon>Sulfurimonas</taxon>
    </lineage>
</organism>
<protein>
    <submittedName>
        <fullName evidence="1">Uncharacterized protein</fullName>
    </submittedName>
</protein>
<sequence length="212" mass="23576">MFEKAKAFMLDHLKAFGVDPLPPVIETRGKGVSLLQNEEGSVIVIGSATDTETLPLVEWMVATGKALLQQQGSDIVPLLLGNESENNKELLRIADDLFYIIDLAAIYQCYLQNPVEAYCIYDDAIELKDEESLHPIAVALGLSHPRGLEAMGFDKKEHAVVVEEAEFFKPIVIQKRPDLSLLIALQNAWQKQKGSDFRLRVEGQVLRFLSAA</sequence>